<gene>
    <name evidence="1" type="ORF">G6N77_05745</name>
</gene>
<keyword evidence="2" id="KW-1185">Reference proteome</keyword>
<reference evidence="1 2" key="1">
    <citation type="submission" date="2020-02" db="EMBL/GenBank/DDBJ databases">
        <title>Genome sequence of the type strain DSM 27180 of Arthrobacter silviterrae.</title>
        <authorList>
            <person name="Gao J."/>
            <person name="Sun J."/>
        </authorList>
    </citation>
    <scope>NUCLEOTIDE SEQUENCE [LARGE SCALE GENOMIC DNA]</scope>
    <source>
        <strain evidence="1 2">DSM 27180</strain>
    </source>
</reference>
<proteinExistence type="predicted"/>
<comment type="caution">
    <text evidence="1">The sequence shown here is derived from an EMBL/GenBank/DDBJ whole genome shotgun (WGS) entry which is preliminary data.</text>
</comment>
<organism evidence="1 2">
    <name type="scientific">Arthrobacter silviterrae</name>
    <dbReference type="NCBI Taxonomy" id="2026658"/>
    <lineage>
        <taxon>Bacteria</taxon>
        <taxon>Bacillati</taxon>
        <taxon>Actinomycetota</taxon>
        <taxon>Actinomycetes</taxon>
        <taxon>Micrococcales</taxon>
        <taxon>Micrococcaceae</taxon>
        <taxon>Arthrobacter</taxon>
    </lineage>
</organism>
<dbReference type="RefSeq" id="WP_165181079.1">
    <property type="nucleotide sequence ID" value="NZ_JAAKZI010000007.1"/>
</dbReference>
<sequence length="190" mass="20450">MEPTAAVWKIYTDPGKNISFELPQDWTTQLVPGTNPAALHVEVRDQDGTLTATLQTHITGLGGACQPGAMRPYTVLSSIPLAIPSTSTGTTTVDPRFVYRLIQGATHFYASYGITDRAGGQDGRACLVYNTVTSDKLGIYMFGDVLQFTSAPDGSPGLQAFTTITEAQAHMRSTSYRNVERMVTSLKVLG</sequence>
<dbReference type="Proteomes" id="UP000479226">
    <property type="component" value="Unassembled WGS sequence"/>
</dbReference>
<protein>
    <submittedName>
        <fullName evidence="1">Uncharacterized protein</fullName>
    </submittedName>
</protein>
<accession>A0ABX0DFI5</accession>
<evidence type="ECO:0000313" key="2">
    <source>
        <dbReference type="Proteomes" id="UP000479226"/>
    </source>
</evidence>
<name>A0ABX0DFI5_9MICC</name>
<dbReference type="EMBL" id="JAAKZI010000007">
    <property type="protein sequence ID" value="NGN82967.1"/>
    <property type="molecule type" value="Genomic_DNA"/>
</dbReference>
<evidence type="ECO:0000313" key="1">
    <source>
        <dbReference type="EMBL" id="NGN82967.1"/>
    </source>
</evidence>